<proteinExistence type="predicted"/>
<reference evidence="1 2" key="1">
    <citation type="submission" date="2014-03" db="EMBL/GenBank/DDBJ databases">
        <title>Genome sequence of Bordetella bronchiseptica.</title>
        <authorList>
            <person name="Harvill E."/>
            <person name="Goodfield L.L."/>
            <person name="Ivanov Y.V."/>
            <person name="Meyer J.A."/>
            <person name="Muse S.J."/>
            <person name="Jacobs N."/>
            <person name="Bendor L."/>
            <person name="Smallridge W.E."/>
            <person name="Brinkac L.M."/>
            <person name="Sanka R."/>
            <person name="Kim M."/>
            <person name="Losada L."/>
        </authorList>
    </citation>
    <scope>NUCLEOTIDE SEQUENCE [LARGE SCALE GENOMIC DNA]</scope>
    <source>
        <strain evidence="1 2">00-P-2796</strain>
    </source>
</reference>
<comment type="caution">
    <text evidence="1">The sequence shown here is derived from an EMBL/GenBank/DDBJ whole genome shotgun (WGS) entry which is preliminary data.</text>
</comment>
<dbReference type="Proteomes" id="UP000025756">
    <property type="component" value="Unassembled WGS sequence"/>
</dbReference>
<protein>
    <submittedName>
        <fullName evidence="1">Uncharacterized protein</fullName>
    </submittedName>
</protein>
<keyword evidence="2" id="KW-1185">Reference proteome</keyword>
<evidence type="ECO:0000313" key="1">
    <source>
        <dbReference type="EMBL" id="KCV34876.1"/>
    </source>
</evidence>
<dbReference type="EMBL" id="JGWH01000093">
    <property type="protein sequence ID" value="KCV34876.1"/>
    <property type="molecule type" value="Genomic_DNA"/>
</dbReference>
<organism evidence="1 2">
    <name type="scientific">Bordetella bronchiseptica 00-P-2796</name>
    <dbReference type="NCBI Taxonomy" id="1331199"/>
    <lineage>
        <taxon>Bacteria</taxon>
        <taxon>Pseudomonadati</taxon>
        <taxon>Pseudomonadota</taxon>
        <taxon>Betaproteobacteria</taxon>
        <taxon>Burkholderiales</taxon>
        <taxon>Alcaligenaceae</taxon>
        <taxon>Bordetella</taxon>
    </lineage>
</organism>
<gene>
    <name evidence="1" type="ORF">L490_5233</name>
</gene>
<name>A0ABR4REP9_BORBO</name>
<evidence type="ECO:0000313" key="2">
    <source>
        <dbReference type="Proteomes" id="UP000025756"/>
    </source>
</evidence>
<sequence>MRVYATALLLAESLGRATSHTHAAPPPALTAYCQWLSEICMALAKQSAVVALEEGDPRATMGERPRPAAADGSAHQLEWAVVQDNAQQLEDALRALLGSRDA</sequence>
<accession>A0ABR4REP9</accession>